<evidence type="ECO:0000313" key="1">
    <source>
        <dbReference type="EMBL" id="MDH0123293.1"/>
    </source>
</evidence>
<dbReference type="EMBL" id="JAODYY010000001">
    <property type="protein sequence ID" value="MDH0123293.1"/>
    <property type="molecule type" value="Genomic_DNA"/>
</dbReference>
<comment type="caution">
    <text evidence="1">The sequence shown here is derived from an EMBL/GenBank/DDBJ whole genome shotgun (WGS) entry which is preliminary data.</text>
</comment>
<sequence>MIAFIKEWLDQRSGRTQAEHEIQLLKFGSYDAAALRSTPDPRLQASGGRNPFARAYAGRWYDEGYADAKSGRCHSQKFQSTDYDFGWIDCIKKLRQQGFQHDALADQYEQLVLTRIEKDLWASFGVRTTSK</sequence>
<protein>
    <submittedName>
        <fullName evidence="1">Uncharacterized protein</fullName>
    </submittedName>
</protein>
<evidence type="ECO:0000313" key="2">
    <source>
        <dbReference type="Proteomes" id="UP001158087"/>
    </source>
</evidence>
<accession>A0AA42KJ48</accession>
<proteinExistence type="predicted"/>
<reference evidence="1" key="1">
    <citation type="submission" date="2022-09" db="EMBL/GenBank/DDBJ databases">
        <title>Intensive care unit water sources are persistently colonized with multi-drug resistant bacteria and are the site of extensive horizontal gene transfer of antibiotic resistance genes.</title>
        <authorList>
            <person name="Diorio-Toth L."/>
        </authorList>
    </citation>
    <scope>NUCLEOTIDE SEQUENCE</scope>
    <source>
        <strain evidence="1">GD04153</strain>
    </source>
</reference>
<name>A0AA42KJ48_9HYPH</name>
<dbReference type="Proteomes" id="UP001158087">
    <property type="component" value="Unassembled WGS sequence"/>
</dbReference>
<gene>
    <name evidence="1" type="ORF">N7376_04755</name>
</gene>
<dbReference type="AlphaFoldDB" id="A0AA42KJ48"/>
<organism evidence="1 2">
    <name type="scientific">Brucella intermedia GD04153</name>
    <dbReference type="NCBI Taxonomy" id="2975438"/>
    <lineage>
        <taxon>Bacteria</taxon>
        <taxon>Pseudomonadati</taxon>
        <taxon>Pseudomonadota</taxon>
        <taxon>Alphaproteobacteria</taxon>
        <taxon>Hyphomicrobiales</taxon>
        <taxon>Brucellaceae</taxon>
        <taxon>Brucella/Ochrobactrum group</taxon>
        <taxon>Brucella</taxon>
    </lineage>
</organism>